<organism evidence="1">
    <name type="scientific">Anguilla anguilla</name>
    <name type="common">European freshwater eel</name>
    <name type="synonym">Muraena anguilla</name>
    <dbReference type="NCBI Taxonomy" id="7936"/>
    <lineage>
        <taxon>Eukaryota</taxon>
        <taxon>Metazoa</taxon>
        <taxon>Chordata</taxon>
        <taxon>Craniata</taxon>
        <taxon>Vertebrata</taxon>
        <taxon>Euteleostomi</taxon>
        <taxon>Actinopterygii</taxon>
        <taxon>Neopterygii</taxon>
        <taxon>Teleostei</taxon>
        <taxon>Anguilliformes</taxon>
        <taxon>Anguillidae</taxon>
        <taxon>Anguilla</taxon>
    </lineage>
</organism>
<sequence>MSRNYKLCLVSTDECTIW</sequence>
<protein>
    <submittedName>
        <fullName evidence="1">Uncharacterized protein</fullName>
    </submittedName>
</protein>
<reference evidence="1" key="1">
    <citation type="submission" date="2014-11" db="EMBL/GenBank/DDBJ databases">
        <authorList>
            <person name="Amaro Gonzalez C."/>
        </authorList>
    </citation>
    <scope>NUCLEOTIDE SEQUENCE</scope>
</reference>
<reference evidence="1" key="2">
    <citation type="journal article" date="2015" name="Fish Shellfish Immunol.">
        <title>Early steps in the European eel (Anguilla anguilla)-Vibrio vulnificus interaction in the gills: Role of the RtxA13 toxin.</title>
        <authorList>
            <person name="Callol A."/>
            <person name="Pajuelo D."/>
            <person name="Ebbesson L."/>
            <person name="Teles M."/>
            <person name="MacKenzie S."/>
            <person name="Amaro C."/>
        </authorList>
    </citation>
    <scope>NUCLEOTIDE SEQUENCE</scope>
</reference>
<name>A0A0E9Y051_ANGAN</name>
<accession>A0A0E9Y051</accession>
<proteinExistence type="predicted"/>
<dbReference type="EMBL" id="GBXM01001274">
    <property type="protein sequence ID" value="JAI07304.1"/>
    <property type="molecule type" value="Transcribed_RNA"/>
</dbReference>
<evidence type="ECO:0000313" key="1">
    <source>
        <dbReference type="EMBL" id="JAI07304.1"/>
    </source>
</evidence>
<dbReference type="AlphaFoldDB" id="A0A0E9Y051"/>